<feature type="domain" description="RecJ OB" evidence="8">
    <location>
        <begin position="456"/>
        <end position="564"/>
    </location>
</feature>
<dbReference type="InterPro" id="IPR051673">
    <property type="entry name" value="SSDNA_exonuclease_RecJ"/>
</dbReference>
<name>A0ABR9XUU3_9CHLB</name>
<feature type="domain" description="DDH" evidence="6">
    <location>
        <begin position="81"/>
        <end position="230"/>
    </location>
</feature>
<protein>
    <recommendedName>
        <fullName evidence="2">Single-stranded-DNA-specific exonuclease RecJ</fullName>
    </recommendedName>
</protein>
<comment type="similarity">
    <text evidence="1">Belongs to the RecJ family.</text>
</comment>
<organism evidence="9 10">
    <name type="scientific">Prosthecochloris ethylica</name>
    <dbReference type="NCBI Taxonomy" id="2743976"/>
    <lineage>
        <taxon>Bacteria</taxon>
        <taxon>Pseudomonadati</taxon>
        <taxon>Chlorobiota</taxon>
        <taxon>Chlorobiia</taxon>
        <taxon>Chlorobiales</taxon>
        <taxon>Chlorobiaceae</taxon>
        <taxon>Prosthecochloris</taxon>
    </lineage>
</organism>
<evidence type="ECO:0000256" key="5">
    <source>
        <dbReference type="ARBA" id="ARBA00022839"/>
    </source>
</evidence>
<evidence type="ECO:0000256" key="1">
    <source>
        <dbReference type="ARBA" id="ARBA00005915"/>
    </source>
</evidence>
<dbReference type="InterPro" id="IPR041122">
    <property type="entry name" value="RecJ_OB"/>
</dbReference>
<comment type="caution">
    <text evidence="9">The sequence shown here is derived from an EMBL/GenBank/DDBJ whole genome shotgun (WGS) entry which is preliminary data.</text>
</comment>
<dbReference type="PANTHER" id="PTHR30255:SF2">
    <property type="entry name" value="SINGLE-STRANDED-DNA-SPECIFIC EXONUCLEASE RECJ"/>
    <property type="match status" value="1"/>
</dbReference>
<dbReference type="PANTHER" id="PTHR30255">
    <property type="entry name" value="SINGLE-STRANDED-DNA-SPECIFIC EXONUCLEASE RECJ"/>
    <property type="match status" value="1"/>
</dbReference>
<dbReference type="GO" id="GO:0004527">
    <property type="term" value="F:exonuclease activity"/>
    <property type="evidence" value="ECO:0007669"/>
    <property type="project" value="UniProtKB-KW"/>
</dbReference>
<evidence type="ECO:0000313" key="9">
    <source>
        <dbReference type="EMBL" id="MBF0637715.1"/>
    </source>
</evidence>
<keyword evidence="4" id="KW-0378">Hydrolase</keyword>
<dbReference type="EMBL" id="JADGII010000047">
    <property type="protein sequence ID" value="MBF0637715.1"/>
    <property type="molecule type" value="Genomic_DNA"/>
</dbReference>
<dbReference type="Gene3D" id="3.10.310.30">
    <property type="match status" value="1"/>
</dbReference>
<evidence type="ECO:0000256" key="3">
    <source>
        <dbReference type="ARBA" id="ARBA00022722"/>
    </source>
</evidence>
<keyword evidence="10" id="KW-1185">Reference proteome</keyword>
<dbReference type="Gene3D" id="3.90.1640.30">
    <property type="match status" value="1"/>
</dbReference>
<evidence type="ECO:0000259" key="6">
    <source>
        <dbReference type="Pfam" id="PF01368"/>
    </source>
</evidence>
<dbReference type="InterPro" id="IPR038763">
    <property type="entry name" value="DHH_sf"/>
</dbReference>
<gene>
    <name evidence="9" type="primary">recJ</name>
    <name evidence="9" type="ORF">INT08_11135</name>
</gene>
<dbReference type="NCBIfam" id="TIGR00644">
    <property type="entry name" value="recJ"/>
    <property type="match status" value="1"/>
</dbReference>
<dbReference type="Proteomes" id="UP000619838">
    <property type="component" value="Unassembled WGS sequence"/>
</dbReference>
<keyword evidence="3" id="KW-0540">Nuclease</keyword>
<evidence type="ECO:0000313" key="10">
    <source>
        <dbReference type="Proteomes" id="UP000619838"/>
    </source>
</evidence>
<evidence type="ECO:0000256" key="2">
    <source>
        <dbReference type="ARBA" id="ARBA00019841"/>
    </source>
</evidence>
<dbReference type="Pfam" id="PF17768">
    <property type="entry name" value="RecJ_OB"/>
    <property type="match status" value="1"/>
</dbReference>
<feature type="domain" description="DHHA1" evidence="7">
    <location>
        <begin position="351"/>
        <end position="442"/>
    </location>
</feature>
<evidence type="ECO:0000259" key="8">
    <source>
        <dbReference type="Pfam" id="PF17768"/>
    </source>
</evidence>
<dbReference type="RefSeq" id="WP_175187899.1">
    <property type="nucleotide sequence ID" value="NZ_JABVZQ010000030.1"/>
</dbReference>
<evidence type="ECO:0000259" key="7">
    <source>
        <dbReference type="Pfam" id="PF02272"/>
    </source>
</evidence>
<reference evidence="9 10" key="1">
    <citation type="journal article" date="2020" name="Microorganisms">
        <title>Simultaneous Genome Sequencing of Prosthecochloris ethylica and Desulfuromonas acetoxidans within a Syntrophic Mixture Reveals Unique Pili and Protein Interactions.</title>
        <authorList>
            <person name="Kyndt J.A."/>
            <person name="Van Beeumen J.J."/>
            <person name="Meyer T.E."/>
        </authorList>
    </citation>
    <scope>NUCLEOTIDE SEQUENCE [LARGE SCALE GENOMIC DNA]</scope>
    <source>
        <strain evidence="9 10">N3</strain>
    </source>
</reference>
<accession>A0ABR9XUU3</accession>
<dbReference type="InterPro" id="IPR001667">
    <property type="entry name" value="DDH_dom"/>
</dbReference>
<keyword evidence="5 9" id="KW-0269">Exonuclease</keyword>
<proteinExistence type="inferred from homology"/>
<dbReference type="InterPro" id="IPR004610">
    <property type="entry name" value="RecJ"/>
</dbReference>
<dbReference type="SUPFAM" id="SSF64182">
    <property type="entry name" value="DHH phosphoesterases"/>
    <property type="match status" value="1"/>
</dbReference>
<sequence length="569" mass="63327">MKRYRWTVLNPDAELCDRLTEEINVSRPIAHALCNRGITGYDDAKLFFRPDEAEVPSPFLFHDMQTAVARVLAAVDRGEHILLYGDYDVDGTTGTALLVLFLRSLGADVSYYINDRFTEGYGLSQCGVDCAVERKAGLVITVDCGISAVRQIGSLREAGIDVIVCDHHEAGEELPPASAVLDPKVPGCRYPFRELCGCAVALKLIQAVVERTGRPEDVWKEYLDLVAIATVADMVSLQGENRLYLHEGMKRLQCQPRMSIGEMVSVMGSSPEKLNAGLIAFGIAPRINAAGRMERASTAVEWLVSEEREACRGYADELERMNGERRDIDAEIVRRAEEMVEGYAASYCSSLVLYHEEWHLGVLGIVASKLQEKHYLPTVVMGGNDGVIKGSARSVNGLNLYEALSECGELLENFGGHEAAAGLTIRPESLQPFRRKFDKICSERLGFEQRQKELVIDTELSLDMVTTNFLKVLLRFGPHGLGNPEPVFLSRSLRVSGYPRLLKGRHVKFAVKSQSGEIYDVIGFNRKDVYKALERGSKRPVALVYTLEENEWNGRKSTQLKLKDIAFEE</sequence>
<evidence type="ECO:0000256" key="4">
    <source>
        <dbReference type="ARBA" id="ARBA00022801"/>
    </source>
</evidence>
<dbReference type="InterPro" id="IPR003156">
    <property type="entry name" value="DHHA1_dom"/>
</dbReference>
<dbReference type="Pfam" id="PF01368">
    <property type="entry name" value="DHH"/>
    <property type="match status" value="1"/>
</dbReference>
<dbReference type="Pfam" id="PF02272">
    <property type="entry name" value="DHHA1"/>
    <property type="match status" value="1"/>
</dbReference>